<reference evidence="4" key="1">
    <citation type="submission" date="2016-10" db="EMBL/GenBank/DDBJ databases">
        <authorList>
            <person name="Varghese N."/>
            <person name="Submissions S."/>
        </authorList>
    </citation>
    <scope>NUCLEOTIDE SEQUENCE [LARGE SCALE GENOMIC DNA]</scope>
    <source>
        <strain evidence="4">DSM 23256</strain>
    </source>
</reference>
<gene>
    <name evidence="3" type="ORF">SAMN05660235_01042</name>
</gene>
<dbReference type="OrthoDB" id="9788100at2"/>
<dbReference type="InterPro" id="IPR028051">
    <property type="entry name" value="CheX-like_dom"/>
</dbReference>
<dbReference type="PANTHER" id="PTHR39452">
    <property type="entry name" value="CHEY-P PHOSPHATASE CHEX"/>
    <property type="match status" value="1"/>
</dbReference>
<sequence length="153" mass="16509">MDVKLVAPFVEGVANILPQFGFTQVRRGKLALKDKLIVTMDVNVLIGLNMDLHGNVAYAMDEATAKKVASRMMMGMPVDELNELAQSAVAELANMVAAQAVTILEGIGKRVNISPPTLVMGKNVTVRMSRVKTLVVEMITEDGTIEINIGLEV</sequence>
<dbReference type="STRING" id="1123285.SAMN05660235_01042"/>
<accession>A0A1G7JTB8</accession>
<proteinExistence type="predicted"/>
<dbReference type="PANTHER" id="PTHR39452:SF1">
    <property type="entry name" value="CHEY-P PHOSPHATASE CHEX"/>
    <property type="match status" value="1"/>
</dbReference>
<protein>
    <submittedName>
        <fullName evidence="3">Chemotaxis protein CheX</fullName>
    </submittedName>
</protein>
<organism evidence="3 4">
    <name type="scientific">Sporolituus thermophilus DSM 23256</name>
    <dbReference type="NCBI Taxonomy" id="1123285"/>
    <lineage>
        <taxon>Bacteria</taxon>
        <taxon>Bacillati</taxon>
        <taxon>Bacillota</taxon>
        <taxon>Negativicutes</taxon>
        <taxon>Selenomonadales</taxon>
        <taxon>Sporomusaceae</taxon>
        <taxon>Sporolituus</taxon>
    </lineage>
</organism>
<keyword evidence="4" id="KW-1185">Reference proteome</keyword>
<dbReference type="SUPFAM" id="SSF103039">
    <property type="entry name" value="CheC-like"/>
    <property type="match status" value="1"/>
</dbReference>
<dbReference type="Pfam" id="PF13690">
    <property type="entry name" value="CheX"/>
    <property type="match status" value="1"/>
</dbReference>
<dbReference type="GO" id="GO:0006935">
    <property type="term" value="P:chemotaxis"/>
    <property type="evidence" value="ECO:0007669"/>
    <property type="project" value="UniProtKB-KW"/>
</dbReference>
<dbReference type="InterPro" id="IPR038756">
    <property type="entry name" value="CheX-like"/>
</dbReference>
<dbReference type="RefSeq" id="WP_093688772.1">
    <property type="nucleotide sequence ID" value="NZ_FNBU01000006.1"/>
</dbReference>
<name>A0A1G7JTB8_9FIRM</name>
<dbReference type="Gene3D" id="3.40.1550.10">
    <property type="entry name" value="CheC-like"/>
    <property type="match status" value="1"/>
</dbReference>
<keyword evidence="1" id="KW-0145">Chemotaxis</keyword>
<feature type="domain" description="Chemotaxis phosphatase CheX-like" evidence="2">
    <location>
        <begin position="43"/>
        <end position="135"/>
    </location>
</feature>
<dbReference type="CDD" id="cd17906">
    <property type="entry name" value="CheX"/>
    <property type="match status" value="1"/>
</dbReference>
<evidence type="ECO:0000259" key="2">
    <source>
        <dbReference type="Pfam" id="PF13690"/>
    </source>
</evidence>
<dbReference type="InterPro" id="IPR028976">
    <property type="entry name" value="CheC-like_sf"/>
</dbReference>
<dbReference type="EMBL" id="FNBU01000006">
    <property type="protein sequence ID" value="SDF28131.1"/>
    <property type="molecule type" value="Genomic_DNA"/>
</dbReference>
<dbReference type="Proteomes" id="UP000243333">
    <property type="component" value="Unassembled WGS sequence"/>
</dbReference>
<evidence type="ECO:0000256" key="1">
    <source>
        <dbReference type="ARBA" id="ARBA00022500"/>
    </source>
</evidence>
<dbReference type="AlphaFoldDB" id="A0A1G7JTB8"/>
<evidence type="ECO:0000313" key="3">
    <source>
        <dbReference type="EMBL" id="SDF28131.1"/>
    </source>
</evidence>
<evidence type="ECO:0000313" key="4">
    <source>
        <dbReference type="Proteomes" id="UP000243333"/>
    </source>
</evidence>